<gene>
    <name evidence="2" type="ORF">EHUX00137_LOCUS46262</name>
</gene>
<dbReference type="EMBL" id="HBIR01059531">
    <property type="protein sequence ID" value="CAE0597591.1"/>
    <property type="molecule type" value="Transcribed_RNA"/>
</dbReference>
<sequence>MWDPASSTGFSKFNPTTKEREEAVIPNGGKVPHLFGVPITTVVGYYDPSDELQAYIYPALHGAYGFVYYEGAPSAGGCELRVTTDAGTRAFSLLSTRETSGVMNKFHVNIAADEQASAASVYCDGQLRVSRVLQPRREDVTYTVNGVAPTYVTSRGARSGFQSTPSPESGCMMPGLDGAPCLVDSDCCAGAACVEVEYEPPSSNFHEASHDVWESASQAEAATAHCLPTTHQRYTLRNGNCGVPSFTVYDTPITNGSWCGQQLGWGNSSSYNERDRAACTGAYIQQNTFAMPCKYAADEGGSYECRGGSNQETYIMCGG</sequence>
<organism evidence="2">
    <name type="scientific">Emiliania huxleyi</name>
    <name type="common">Coccolithophore</name>
    <name type="synonym">Pontosphaera huxleyi</name>
    <dbReference type="NCBI Taxonomy" id="2903"/>
    <lineage>
        <taxon>Eukaryota</taxon>
        <taxon>Haptista</taxon>
        <taxon>Haptophyta</taxon>
        <taxon>Prymnesiophyceae</taxon>
        <taxon>Isochrysidales</taxon>
        <taxon>Noelaerhabdaceae</taxon>
        <taxon>Emiliania</taxon>
    </lineage>
</organism>
<protein>
    <recommendedName>
        <fullName evidence="1">ToxR activated gene A lipoprotein domain-containing protein</fullName>
    </recommendedName>
</protein>
<reference evidence="2" key="1">
    <citation type="submission" date="2021-01" db="EMBL/GenBank/DDBJ databases">
        <authorList>
            <person name="Corre E."/>
            <person name="Pelletier E."/>
            <person name="Niang G."/>
            <person name="Scheremetjew M."/>
            <person name="Finn R."/>
            <person name="Kale V."/>
            <person name="Holt S."/>
            <person name="Cochrane G."/>
            <person name="Meng A."/>
            <person name="Brown T."/>
            <person name="Cohen L."/>
        </authorList>
    </citation>
    <scope>NUCLEOTIDE SEQUENCE</scope>
    <source>
        <strain evidence="2">379</strain>
    </source>
</reference>
<accession>A0A7S3TZT0</accession>
<dbReference type="InterPro" id="IPR022218">
    <property type="entry name" value="TagA_dom"/>
</dbReference>
<dbReference type="Pfam" id="PF12561">
    <property type="entry name" value="TagA"/>
    <property type="match status" value="1"/>
</dbReference>
<feature type="domain" description="ToxR activated gene A lipoprotein" evidence="1">
    <location>
        <begin position="31"/>
        <end position="123"/>
    </location>
</feature>
<dbReference type="AlphaFoldDB" id="A0A7S3TZT0"/>
<name>A0A7S3TZT0_EMIHU</name>
<evidence type="ECO:0000259" key="1">
    <source>
        <dbReference type="Pfam" id="PF12561"/>
    </source>
</evidence>
<proteinExistence type="predicted"/>
<evidence type="ECO:0000313" key="2">
    <source>
        <dbReference type="EMBL" id="CAE0597591.1"/>
    </source>
</evidence>